<evidence type="ECO:0000313" key="3">
    <source>
        <dbReference type="EMBL" id="GBR73184.1"/>
    </source>
</evidence>
<dbReference type="Proteomes" id="UP000269352">
    <property type="component" value="Unassembled WGS sequence"/>
</dbReference>
<dbReference type="GO" id="GO:0003677">
    <property type="term" value="F:DNA binding"/>
    <property type="evidence" value="ECO:0007669"/>
    <property type="project" value="UniProtKB-KW"/>
</dbReference>
<evidence type="ECO:0000256" key="1">
    <source>
        <dbReference type="ARBA" id="ARBA00023125"/>
    </source>
</evidence>
<comment type="caution">
    <text evidence="3">The sequence shown here is derived from an EMBL/GenBank/DDBJ whole genome shotgun (WGS) entry which is preliminary data.</text>
</comment>
<dbReference type="SMART" id="SM00530">
    <property type="entry name" value="HTH_XRE"/>
    <property type="match status" value="1"/>
</dbReference>
<proteinExistence type="predicted"/>
<organism evidence="3 4">
    <name type="scientific">Termititenax aidoneus</name>
    <dbReference type="NCBI Taxonomy" id="2218524"/>
    <lineage>
        <taxon>Bacteria</taxon>
        <taxon>Bacillati</taxon>
        <taxon>Candidatus Margulisiibacteriota</taxon>
        <taxon>Candidatus Termititenacia</taxon>
        <taxon>Candidatus Termititenacales</taxon>
        <taxon>Candidatus Termititenacaceae</taxon>
        <taxon>Candidatus Termititenax</taxon>
    </lineage>
</organism>
<name>A0A388TAD0_TERA1</name>
<dbReference type="Pfam" id="PF01381">
    <property type="entry name" value="HTH_3"/>
    <property type="match status" value="1"/>
</dbReference>
<dbReference type="CDD" id="cd00093">
    <property type="entry name" value="HTH_XRE"/>
    <property type="match status" value="1"/>
</dbReference>
<dbReference type="SUPFAM" id="SSF47413">
    <property type="entry name" value="lambda repressor-like DNA-binding domains"/>
    <property type="match status" value="1"/>
</dbReference>
<sequence>MHFQIGKNVKKFRKQSGMTQERLADTVGISLRYVQSIEDGSRIPTILMLAKIAAALRKNIKKLF</sequence>
<accession>A0A388TAD0</accession>
<feature type="domain" description="HTH cro/C1-type" evidence="2">
    <location>
        <begin position="9"/>
        <end position="63"/>
    </location>
</feature>
<gene>
    <name evidence="3" type="ORF">NO1_0611</name>
</gene>
<dbReference type="EMBL" id="BGZN01000007">
    <property type="protein sequence ID" value="GBR73184.1"/>
    <property type="molecule type" value="Genomic_DNA"/>
</dbReference>
<dbReference type="PANTHER" id="PTHR46558:SF11">
    <property type="entry name" value="HTH-TYPE TRANSCRIPTIONAL REGULATOR XRE"/>
    <property type="match status" value="1"/>
</dbReference>
<dbReference type="AlphaFoldDB" id="A0A388TAD0"/>
<reference evidence="3 4" key="1">
    <citation type="journal article" date="2019" name="ISME J.">
        <title>Genome analyses of uncultured TG2/ZB3 bacteria in 'Margulisbacteria' specifically attached to ectosymbiotic spirochetes of protists in the termite gut.</title>
        <authorList>
            <person name="Utami Y.D."/>
            <person name="Kuwahara H."/>
            <person name="Igai K."/>
            <person name="Murakami T."/>
            <person name="Sugaya K."/>
            <person name="Morikawa T."/>
            <person name="Nagura Y."/>
            <person name="Yuki M."/>
            <person name="Deevong P."/>
            <person name="Inoue T."/>
            <person name="Kihara K."/>
            <person name="Lo N."/>
            <person name="Yamada A."/>
            <person name="Ohkuma M."/>
            <person name="Hongoh Y."/>
        </authorList>
    </citation>
    <scope>NUCLEOTIDE SEQUENCE [LARGE SCALE GENOMIC DNA]</scope>
    <source>
        <strain evidence="3">NkOx7-01</strain>
    </source>
</reference>
<dbReference type="PANTHER" id="PTHR46558">
    <property type="entry name" value="TRACRIPTIONAL REGULATORY PROTEIN-RELATED-RELATED"/>
    <property type="match status" value="1"/>
</dbReference>
<dbReference type="PROSITE" id="PS50943">
    <property type="entry name" value="HTH_CROC1"/>
    <property type="match status" value="1"/>
</dbReference>
<evidence type="ECO:0000313" key="4">
    <source>
        <dbReference type="Proteomes" id="UP000269352"/>
    </source>
</evidence>
<dbReference type="Gene3D" id="1.10.260.40">
    <property type="entry name" value="lambda repressor-like DNA-binding domains"/>
    <property type="match status" value="1"/>
</dbReference>
<dbReference type="InterPro" id="IPR010982">
    <property type="entry name" value="Lambda_DNA-bd_dom_sf"/>
</dbReference>
<keyword evidence="4" id="KW-1185">Reference proteome</keyword>
<dbReference type="InterPro" id="IPR001387">
    <property type="entry name" value="Cro/C1-type_HTH"/>
</dbReference>
<evidence type="ECO:0000259" key="2">
    <source>
        <dbReference type="PROSITE" id="PS50943"/>
    </source>
</evidence>
<keyword evidence="1" id="KW-0238">DNA-binding</keyword>
<protein>
    <recommendedName>
        <fullName evidence="2">HTH cro/C1-type domain-containing protein</fullName>
    </recommendedName>
</protein>